<feature type="transmembrane region" description="Helical" evidence="1">
    <location>
        <begin position="100"/>
        <end position="119"/>
    </location>
</feature>
<keyword evidence="1" id="KW-0812">Transmembrane</keyword>
<keyword evidence="1" id="KW-0472">Membrane</keyword>
<feature type="transmembrane region" description="Helical" evidence="1">
    <location>
        <begin position="126"/>
        <end position="147"/>
    </location>
</feature>
<feature type="transmembrane region" description="Helical" evidence="1">
    <location>
        <begin position="46"/>
        <end position="65"/>
    </location>
</feature>
<reference evidence="2" key="1">
    <citation type="submission" date="2016-04" db="EMBL/GenBank/DDBJ databases">
        <authorList>
            <person name="Evans L.H."/>
            <person name="Alamgir A."/>
            <person name="Owens N."/>
            <person name="Weber N.D."/>
            <person name="Virtaneva K."/>
            <person name="Barbian K."/>
            <person name="Babar A."/>
            <person name="Rosenke K."/>
        </authorList>
    </citation>
    <scope>NUCLEOTIDE SEQUENCE</scope>
    <source>
        <strain evidence="2">86</strain>
    </source>
</reference>
<dbReference type="InterPro" id="IPR026267">
    <property type="entry name" value="YgjV"/>
</dbReference>
<name>A0A212KLQ1_9PROT</name>
<evidence type="ECO:0000313" key="2">
    <source>
        <dbReference type="EMBL" id="SBW12643.1"/>
    </source>
</evidence>
<keyword evidence="1" id="KW-1133">Transmembrane helix</keyword>
<dbReference type="Pfam" id="PF10688">
    <property type="entry name" value="Imp-YgjV"/>
    <property type="match status" value="1"/>
</dbReference>
<feature type="transmembrane region" description="Helical" evidence="1">
    <location>
        <begin position="7"/>
        <end position="26"/>
    </location>
</feature>
<sequence length="170" mass="17969">MSGTDPFSLAQCLGYVAFALGVSAFLQRDDRRLKLLNSAQGVVYAVHFAMLGAPALAGSAAVCALRSGTAAFYRRGWLALPFTLLNLAIGWWVARTWVDWLPVIGFVIGTVSVFLLRGVPLRAGMFLSSAVVMVAALLSGSIGGVALEASIAAANLVTIFRLQRLRQVAA</sequence>
<dbReference type="InterPro" id="IPR019629">
    <property type="entry name" value="Uncharacterised_HI1736/YgjV"/>
</dbReference>
<proteinExistence type="predicted"/>
<feature type="transmembrane region" description="Helical" evidence="1">
    <location>
        <begin position="77"/>
        <end position="94"/>
    </location>
</feature>
<accession>A0A212KLQ1</accession>
<dbReference type="PIRSF" id="PIRSF011443">
    <property type="entry name" value="YgjV"/>
    <property type="match status" value="1"/>
</dbReference>
<organism evidence="2">
    <name type="scientific">uncultured Alphaproteobacteria bacterium</name>
    <dbReference type="NCBI Taxonomy" id="91750"/>
    <lineage>
        <taxon>Bacteria</taxon>
        <taxon>Pseudomonadati</taxon>
        <taxon>Pseudomonadota</taxon>
        <taxon>Alphaproteobacteria</taxon>
        <taxon>environmental samples</taxon>
    </lineage>
</organism>
<dbReference type="AlphaFoldDB" id="A0A212KLQ1"/>
<gene>
    <name evidence="2" type="ORF">KL86APRO_30134</name>
</gene>
<protein>
    <recommendedName>
        <fullName evidence="3">Inner membrane protein</fullName>
    </recommendedName>
</protein>
<evidence type="ECO:0000256" key="1">
    <source>
        <dbReference type="SAM" id="Phobius"/>
    </source>
</evidence>
<dbReference type="EMBL" id="FLUO01000003">
    <property type="protein sequence ID" value="SBW12643.1"/>
    <property type="molecule type" value="Genomic_DNA"/>
</dbReference>
<evidence type="ECO:0008006" key="3">
    <source>
        <dbReference type="Google" id="ProtNLM"/>
    </source>
</evidence>